<evidence type="ECO:0000259" key="1">
    <source>
        <dbReference type="Pfam" id="PF00248"/>
    </source>
</evidence>
<sequence length="310" mass="34227">MSNGCDRRTFLKKSLATTAGIGLVGTTGIFAKTKAWATEPANGPMPVRPLGKTGHQVSIFSLGGETTIEMADRHDEAVEIINRALDLGVNYIDTAAWYGNGASELNIGAAIKDRRDEVFLATKSHDYTYDGTMRLVDQSLHRLQTDYIDLYQHHFVGHFGQLEDLQKENSARQAFERLKDEGVIGNIGVTGHSSRILSDALQDYPYDCALITINAAQVVMDDTDQLDRFFEIAKEKEVGVIAMKVANRGRLLEKGLSIRQLLPYTMSYPVSTTIMGISAIPHLEEDVRIASSFEQLSEEEMAEIRAVAQG</sequence>
<dbReference type="Gene3D" id="3.20.20.100">
    <property type="entry name" value="NADP-dependent oxidoreductase domain"/>
    <property type="match status" value="1"/>
</dbReference>
<dbReference type="PANTHER" id="PTHR43312">
    <property type="entry name" value="D-THREO-ALDOSE 1-DEHYDROGENASE"/>
    <property type="match status" value="1"/>
</dbReference>
<gene>
    <name evidence="2" type="ORF">NATSA_04085</name>
</gene>
<dbReference type="CDD" id="cd19100">
    <property type="entry name" value="AKR_unchar"/>
    <property type="match status" value="1"/>
</dbReference>
<name>A0A8J7RKI9_9BACT</name>
<dbReference type="GO" id="GO:0016491">
    <property type="term" value="F:oxidoreductase activity"/>
    <property type="evidence" value="ECO:0007669"/>
    <property type="project" value="InterPro"/>
</dbReference>
<dbReference type="InterPro" id="IPR020471">
    <property type="entry name" value="AKR"/>
</dbReference>
<evidence type="ECO:0000313" key="3">
    <source>
        <dbReference type="Proteomes" id="UP000673975"/>
    </source>
</evidence>
<protein>
    <submittedName>
        <fullName evidence="2">Aldo/keto reductase</fullName>
    </submittedName>
</protein>
<dbReference type="InterPro" id="IPR036812">
    <property type="entry name" value="NAD(P)_OxRdtase_dom_sf"/>
</dbReference>
<dbReference type="InterPro" id="IPR053135">
    <property type="entry name" value="AKR2_Oxidoreductase"/>
</dbReference>
<dbReference type="Proteomes" id="UP000673975">
    <property type="component" value="Unassembled WGS sequence"/>
</dbReference>
<dbReference type="EMBL" id="JAFIDN010000002">
    <property type="protein sequence ID" value="MBP3191838.1"/>
    <property type="molecule type" value="Genomic_DNA"/>
</dbReference>
<keyword evidence="3" id="KW-1185">Reference proteome</keyword>
<feature type="domain" description="NADP-dependent oxidoreductase" evidence="1">
    <location>
        <begin position="74"/>
        <end position="256"/>
    </location>
</feature>
<accession>A0A8J7RKI9</accession>
<evidence type="ECO:0000313" key="2">
    <source>
        <dbReference type="EMBL" id="MBP3191838.1"/>
    </source>
</evidence>
<proteinExistence type="predicted"/>
<dbReference type="SUPFAM" id="SSF51430">
    <property type="entry name" value="NAD(P)-linked oxidoreductase"/>
    <property type="match status" value="1"/>
</dbReference>
<dbReference type="InterPro" id="IPR023210">
    <property type="entry name" value="NADP_OxRdtase_dom"/>
</dbReference>
<dbReference type="InterPro" id="IPR006311">
    <property type="entry name" value="TAT_signal"/>
</dbReference>
<organism evidence="2 3">
    <name type="scientific">Natronogracilivirga saccharolytica</name>
    <dbReference type="NCBI Taxonomy" id="2812953"/>
    <lineage>
        <taxon>Bacteria</taxon>
        <taxon>Pseudomonadati</taxon>
        <taxon>Balneolota</taxon>
        <taxon>Balneolia</taxon>
        <taxon>Balneolales</taxon>
        <taxon>Cyclonatronaceae</taxon>
        <taxon>Natronogracilivirga</taxon>
    </lineage>
</organism>
<dbReference type="PRINTS" id="PR00069">
    <property type="entry name" value="ALDKETRDTASE"/>
</dbReference>
<comment type="caution">
    <text evidence="2">The sequence shown here is derived from an EMBL/GenBank/DDBJ whole genome shotgun (WGS) entry which is preliminary data.</text>
</comment>
<reference evidence="2" key="1">
    <citation type="submission" date="2021-02" db="EMBL/GenBank/DDBJ databases">
        <title>Natronogracilivirga saccharolytica gen. nov. sp. nov. a new anaerobic, haloalkiliphilic carbohydrate-fermenting bacterium from soda lake and proposing of Cyclonatronumiaceae fam. nov. in the phylum Balneolaeota.</title>
        <authorList>
            <person name="Zhilina T.N."/>
            <person name="Sorokin D.Y."/>
            <person name="Zavarzina D.G."/>
            <person name="Toshchakov S.V."/>
            <person name="Kublanov I.V."/>
        </authorList>
    </citation>
    <scope>NUCLEOTIDE SEQUENCE</scope>
    <source>
        <strain evidence="2">Z-1702</strain>
    </source>
</reference>
<dbReference type="PROSITE" id="PS51318">
    <property type="entry name" value="TAT"/>
    <property type="match status" value="1"/>
</dbReference>
<dbReference type="Pfam" id="PF00248">
    <property type="entry name" value="Aldo_ket_red"/>
    <property type="match status" value="1"/>
</dbReference>
<dbReference type="RefSeq" id="WP_210510645.1">
    <property type="nucleotide sequence ID" value="NZ_JAFIDN010000002.1"/>
</dbReference>
<dbReference type="AlphaFoldDB" id="A0A8J7RKI9"/>
<dbReference type="PANTHER" id="PTHR43312:SF1">
    <property type="entry name" value="NADP-DEPENDENT OXIDOREDUCTASE DOMAIN-CONTAINING PROTEIN"/>
    <property type="match status" value="1"/>
</dbReference>